<dbReference type="InterPro" id="IPR006311">
    <property type="entry name" value="TAT_signal"/>
</dbReference>
<evidence type="ECO:0000313" key="4">
    <source>
        <dbReference type="Proteomes" id="UP001157161"/>
    </source>
</evidence>
<gene>
    <name evidence="3" type="ORF">GCM10025875_27980</name>
</gene>
<dbReference type="Proteomes" id="UP001157161">
    <property type="component" value="Unassembled WGS sequence"/>
</dbReference>
<reference evidence="3" key="1">
    <citation type="journal article" date="2014" name="Int. J. Syst. Evol. Microbiol.">
        <title>Complete genome sequence of Corynebacterium casei LMG S-19264T (=DSM 44701T), isolated from a smear-ripened cheese.</title>
        <authorList>
            <consortium name="US DOE Joint Genome Institute (JGI-PGF)"/>
            <person name="Walter F."/>
            <person name="Albersmeier A."/>
            <person name="Kalinowski J."/>
            <person name="Ruckert C."/>
        </authorList>
    </citation>
    <scope>NUCLEOTIDE SEQUENCE</scope>
    <source>
        <strain evidence="3">NBRC 112290</strain>
    </source>
</reference>
<organism evidence="3 4">
    <name type="scientific">Litorihabitans aurantiacus</name>
    <dbReference type="NCBI Taxonomy" id="1930061"/>
    <lineage>
        <taxon>Bacteria</taxon>
        <taxon>Bacillati</taxon>
        <taxon>Actinomycetota</taxon>
        <taxon>Actinomycetes</taxon>
        <taxon>Micrococcales</taxon>
        <taxon>Beutenbergiaceae</taxon>
        <taxon>Litorihabitans</taxon>
    </lineage>
</organism>
<evidence type="ECO:0000313" key="3">
    <source>
        <dbReference type="EMBL" id="GMA32806.1"/>
    </source>
</evidence>
<dbReference type="EMBL" id="BSUM01000001">
    <property type="protein sequence ID" value="GMA32806.1"/>
    <property type="molecule type" value="Genomic_DNA"/>
</dbReference>
<dbReference type="PROSITE" id="PS51318">
    <property type="entry name" value="TAT"/>
    <property type="match status" value="1"/>
</dbReference>
<feature type="region of interest" description="Disordered" evidence="1">
    <location>
        <begin position="1"/>
        <end position="29"/>
    </location>
</feature>
<dbReference type="Pfam" id="PF10092">
    <property type="entry name" value="DUF2330"/>
    <property type="match status" value="1"/>
</dbReference>
<dbReference type="AlphaFoldDB" id="A0AA37XGE8"/>
<protein>
    <recommendedName>
        <fullName evidence="5">DUF2330 domain-containing protein</fullName>
    </recommendedName>
</protein>
<keyword evidence="4" id="KW-1185">Reference proteome</keyword>
<keyword evidence="2" id="KW-1133">Transmembrane helix</keyword>
<accession>A0AA37XGE8</accession>
<name>A0AA37XGE8_9MICO</name>
<evidence type="ECO:0000256" key="2">
    <source>
        <dbReference type="SAM" id="Phobius"/>
    </source>
</evidence>
<reference evidence="3" key="2">
    <citation type="submission" date="2023-02" db="EMBL/GenBank/DDBJ databases">
        <authorList>
            <person name="Sun Q."/>
            <person name="Mori K."/>
        </authorList>
    </citation>
    <scope>NUCLEOTIDE SEQUENCE</scope>
    <source>
        <strain evidence="3">NBRC 112290</strain>
    </source>
</reference>
<sequence>MGIADARPPVPAPPHTVGPMTGRAARPGPRTRRTLLATAALAATLGLAAPATAAGPVLVSEGDLDISAQRTVVSWADGQQRMLLEYDLQGRSDATEPAIVLIATPTRPLMAIADPDLMQAFVDAGSPEVIEEEEWWPDLQSFGGGDDTPFWLRPDTALAPVGDGARPHDPNSAAAIIGYYQNQGFEIGEETASALERYVGAGWTISEISLDPAPESLDARSTPVVEMRFASPEPIAPVLLTAGGALPVDLSTYVIGTERLDRTSTPSSATVRFSGPVDVATSPLLADWLEPYGGTAVMTVVDQTISNPSQLSDDVTFGPSIYGAVDAGTEVVRVERIILGIPAGIMLVAGGMLVVAAAGVTISRLMQRGYRD</sequence>
<evidence type="ECO:0008006" key="5">
    <source>
        <dbReference type="Google" id="ProtNLM"/>
    </source>
</evidence>
<feature type="transmembrane region" description="Helical" evidence="2">
    <location>
        <begin position="337"/>
        <end position="362"/>
    </location>
</feature>
<dbReference type="InterPro" id="IPR019283">
    <property type="entry name" value="DUF2330"/>
</dbReference>
<keyword evidence="2" id="KW-0472">Membrane</keyword>
<evidence type="ECO:0000256" key="1">
    <source>
        <dbReference type="SAM" id="MobiDB-lite"/>
    </source>
</evidence>
<keyword evidence="2" id="KW-0812">Transmembrane</keyword>
<proteinExistence type="predicted"/>
<comment type="caution">
    <text evidence="3">The sequence shown here is derived from an EMBL/GenBank/DDBJ whole genome shotgun (WGS) entry which is preliminary data.</text>
</comment>